<gene>
    <name evidence="3" type="ORF">DFA_11447</name>
</gene>
<dbReference type="RefSeq" id="XP_004350390.1">
    <property type="nucleotide sequence ID" value="XM_004350340.1"/>
</dbReference>
<dbReference type="EMBL" id="GL883029">
    <property type="protein sequence ID" value="EGG13686.1"/>
    <property type="molecule type" value="Genomic_DNA"/>
</dbReference>
<proteinExistence type="predicted"/>
<feature type="region of interest" description="Disordered" evidence="2">
    <location>
        <begin position="1"/>
        <end position="74"/>
    </location>
</feature>
<feature type="compositionally biased region" description="Basic and acidic residues" evidence="2">
    <location>
        <begin position="61"/>
        <end position="74"/>
    </location>
</feature>
<accession>F4QD05</accession>
<feature type="compositionally biased region" description="Low complexity" evidence="2">
    <location>
        <begin position="209"/>
        <end position="235"/>
    </location>
</feature>
<reference evidence="4" key="1">
    <citation type="journal article" date="2011" name="Genome Res.">
        <title>Phylogeny-wide analysis of social amoeba genomes highlights ancient origins for complex intercellular communication.</title>
        <authorList>
            <person name="Heidel A.J."/>
            <person name="Lawal H.M."/>
            <person name="Felder M."/>
            <person name="Schilde C."/>
            <person name="Helps N.R."/>
            <person name="Tunggal B."/>
            <person name="Rivero F."/>
            <person name="John U."/>
            <person name="Schleicher M."/>
            <person name="Eichinger L."/>
            <person name="Platzer M."/>
            <person name="Noegel A.A."/>
            <person name="Schaap P."/>
            <person name="Gloeckner G."/>
        </authorList>
    </citation>
    <scope>NUCLEOTIDE SEQUENCE [LARGE SCALE GENOMIC DNA]</scope>
    <source>
        <strain evidence="4">SH3</strain>
    </source>
</reference>
<feature type="compositionally biased region" description="Acidic residues" evidence="2">
    <location>
        <begin position="419"/>
        <end position="429"/>
    </location>
</feature>
<feature type="coiled-coil region" evidence="1">
    <location>
        <begin position="612"/>
        <end position="660"/>
    </location>
</feature>
<dbReference type="GeneID" id="14866443"/>
<dbReference type="Proteomes" id="UP000007797">
    <property type="component" value="Unassembled WGS sequence"/>
</dbReference>
<feature type="compositionally biased region" description="Low complexity" evidence="2">
    <location>
        <begin position="337"/>
        <end position="346"/>
    </location>
</feature>
<feature type="compositionally biased region" description="Polar residues" evidence="2">
    <location>
        <begin position="555"/>
        <end position="565"/>
    </location>
</feature>
<keyword evidence="4" id="KW-1185">Reference proteome</keyword>
<keyword evidence="1" id="KW-0175">Coiled coil</keyword>
<feature type="compositionally biased region" description="Low complexity" evidence="2">
    <location>
        <begin position="566"/>
        <end position="587"/>
    </location>
</feature>
<organism evidence="3 4">
    <name type="scientific">Cavenderia fasciculata</name>
    <name type="common">Slime mold</name>
    <name type="synonym">Dictyostelium fasciculatum</name>
    <dbReference type="NCBI Taxonomy" id="261658"/>
    <lineage>
        <taxon>Eukaryota</taxon>
        <taxon>Amoebozoa</taxon>
        <taxon>Evosea</taxon>
        <taxon>Eumycetozoa</taxon>
        <taxon>Dictyostelia</taxon>
        <taxon>Acytosteliales</taxon>
        <taxon>Cavenderiaceae</taxon>
        <taxon>Cavenderia</taxon>
    </lineage>
</organism>
<feature type="region of interest" description="Disordered" evidence="2">
    <location>
        <begin position="333"/>
        <end position="364"/>
    </location>
</feature>
<evidence type="ECO:0000256" key="1">
    <source>
        <dbReference type="SAM" id="Coils"/>
    </source>
</evidence>
<evidence type="ECO:0000313" key="4">
    <source>
        <dbReference type="Proteomes" id="UP000007797"/>
    </source>
</evidence>
<sequence>MESDDFEKETTSTSTLKKSGSKHKINWARTEVSAPPLLSALGKRKSTGDVSSTQSSTQSEAADHHQQPTKKHKEDEARVFLFSDLRCYSEKSIMDTLNSKETFTVRLERKKIVYPMCIDKKLQKKLANLPNLKSKYGTDTELIKQIDYLIVMNPMQLLSLYKECIYQALEKKTKPHHSLLVAIFIHNMVRYLREKNTPTIAPPPSPQKNNGNNNNQNNTNNNNNNNTAAEQQQQQPVTPTLSAQELSNVGKQLSEDFGGEDHEPNDMAYDESDELPTQPTDHDSISTTTTTTTNTAPTTTTTTTTHRPIIINNPVHHELMNRDVSKINILSPSNAPQKKQQQQQQQEEQEEKQQQQQTNIGSQDTITNAGISVISTPVKPKVIIPSSSKESLPLVSFENYVVEKNVVQQQEQQSNAPLDNDEMQVDQESESSQIQQSQPPQPPILPPQQQENEPITITPPMTTNTSTSNLQSMEFTNFSPPTTGLHSLPPISTPTITANIGTPDYNVNGHLQLVSNHLLYIIQQQQQQGNSPQQGKLNNSTELADYAKLLPQPYQSPTQSLGSPITTSTTSTTSTTTTTMMTPPMNNNTEKTIVTQLVDQFDQIVYTLIPENNRNNNQIQSFKRQLAELLTTIDRHEKTNDDMKQNFKFLSERIDSFSEQVPTNTSFDKLTDGFKDFAKICSLIIEKISENNGKSNNLHQKLDSIITQLQETSSSEHNGNSKRKK</sequence>
<feature type="compositionally biased region" description="Low complexity" evidence="2">
    <location>
        <begin position="287"/>
        <end position="305"/>
    </location>
</feature>
<dbReference type="AlphaFoldDB" id="F4QD05"/>
<dbReference type="KEGG" id="dfa:DFA_11447"/>
<feature type="region of interest" description="Disordered" evidence="2">
    <location>
        <begin position="410"/>
        <end position="490"/>
    </location>
</feature>
<feature type="region of interest" description="Disordered" evidence="2">
    <location>
        <begin position="196"/>
        <end position="316"/>
    </location>
</feature>
<protein>
    <submittedName>
        <fullName evidence="3">Uncharacterized protein</fullName>
    </submittedName>
</protein>
<evidence type="ECO:0000256" key="2">
    <source>
        <dbReference type="SAM" id="MobiDB-lite"/>
    </source>
</evidence>
<name>F4QD05_CACFS</name>
<feature type="compositionally biased region" description="Polar residues" evidence="2">
    <location>
        <begin position="236"/>
        <end position="251"/>
    </location>
</feature>
<feature type="compositionally biased region" description="Low complexity" evidence="2">
    <location>
        <begin position="447"/>
        <end position="469"/>
    </location>
</feature>
<feature type="compositionally biased region" description="Polar residues" evidence="2">
    <location>
        <begin position="470"/>
        <end position="485"/>
    </location>
</feature>
<evidence type="ECO:0000313" key="3">
    <source>
        <dbReference type="EMBL" id="EGG13686.1"/>
    </source>
</evidence>
<feature type="region of interest" description="Disordered" evidence="2">
    <location>
        <begin position="555"/>
        <end position="587"/>
    </location>
</feature>